<dbReference type="InterPro" id="IPR005653">
    <property type="entry name" value="OstA-like_N"/>
</dbReference>
<evidence type="ECO:0000313" key="6">
    <source>
        <dbReference type="Proteomes" id="UP000033220"/>
    </source>
</evidence>
<evidence type="ECO:0000256" key="2">
    <source>
        <dbReference type="SAM" id="MobiDB-lite"/>
    </source>
</evidence>
<dbReference type="OrthoDB" id="8450043at2"/>
<dbReference type="EMBL" id="HE663493">
    <property type="protein sequence ID" value="CCG09815.1"/>
    <property type="molecule type" value="Genomic_DNA"/>
</dbReference>
<evidence type="ECO:0000256" key="3">
    <source>
        <dbReference type="SAM" id="SignalP"/>
    </source>
</evidence>
<dbReference type="Proteomes" id="UP000033220">
    <property type="component" value="Chromosome DSM 122"/>
</dbReference>
<feature type="signal peptide" evidence="3">
    <location>
        <begin position="1"/>
        <end position="23"/>
    </location>
</feature>
<feature type="region of interest" description="Disordered" evidence="2">
    <location>
        <begin position="193"/>
        <end position="212"/>
    </location>
</feature>
<dbReference type="HOGENOM" id="CLU_043785_0_0_5"/>
<reference evidence="5 6" key="1">
    <citation type="submission" date="2012-02" db="EMBL/GenBank/DDBJ databases">
        <title>Shotgun genome sequence of Phaeospirillum photometricum DSM 122.</title>
        <authorList>
            <person name="Duquesne K."/>
            <person name="Sturgis J."/>
        </authorList>
    </citation>
    <scope>NUCLEOTIDE SEQUENCE [LARGE SCALE GENOMIC DNA]</scope>
    <source>
        <strain evidence="6">DSM122</strain>
    </source>
</reference>
<evidence type="ECO:0000313" key="5">
    <source>
        <dbReference type="EMBL" id="CCG09815.1"/>
    </source>
</evidence>
<protein>
    <recommendedName>
        <fullName evidence="4">Organic solvent tolerance-like N-terminal domain-containing protein</fullName>
    </recommendedName>
</protein>
<dbReference type="STRING" id="1150469.RSPPHO_03189"/>
<feature type="region of interest" description="Disordered" evidence="2">
    <location>
        <begin position="294"/>
        <end position="315"/>
    </location>
</feature>
<dbReference type="InterPro" id="IPR052037">
    <property type="entry name" value="LPS_export_LptA"/>
</dbReference>
<feature type="domain" description="Organic solvent tolerance-like N-terminal" evidence="4">
    <location>
        <begin position="151"/>
        <end position="280"/>
    </location>
</feature>
<name>H6SR93_PARPM</name>
<dbReference type="eggNOG" id="COG1934">
    <property type="taxonomic scope" value="Bacteria"/>
</dbReference>
<dbReference type="PATRIC" id="fig|1150469.3.peg.3593"/>
<organism evidence="5 6">
    <name type="scientific">Pararhodospirillum photometricum DSM 122</name>
    <dbReference type="NCBI Taxonomy" id="1150469"/>
    <lineage>
        <taxon>Bacteria</taxon>
        <taxon>Pseudomonadati</taxon>
        <taxon>Pseudomonadota</taxon>
        <taxon>Alphaproteobacteria</taxon>
        <taxon>Rhodospirillales</taxon>
        <taxon>Rhodospirillaceae</taxon>
        <taxon>Pararhodospirillum</taxon>
    </lineage>
</organism>
<evidence type="ECO:0000256" key="1">
    <source>
        <dbReference type="ARBA" id="ARBA00022729"/>
    </source>
</evidence>
<dbReference type="GO" id="GO:0017089">
    <property type="term" value="F:glycolipid transfer activity"/>
    <property type="evidence" value="ECO:0007669"/>
    <property type="project" value="TreeGrafter"/>
</dbReference>
<accession>H6SR93</accession>
<dbReference type="PANTHER" id="PTHR36504">
    <property type="entry name" value="LIPOPOLYSACCHARIDE EXPORT SYSTEM PROTEIN LPTA"/>
    <property type="match status" value="1"/>
</dbReference>
<dbReference type="GO" id="GO:0030288">
    <property type="term" value="C:outer membrane-bounded periplasmic space"/>
    <property type="evidence" value="ECO:0007669"/>
    <property type="project" value="TreeGrafter"/>
</dbReference>
<dbReference type="Gene3D" id="2.60.450.10">
    <property type="entry name" value="Lipopolysaccharide (LPS) transport protein A like domain"/>
    <property type="match status" value="2"/>
</dbReference>
<dbReference type="GO" id="GO:0009279">
    <property type="term" value="C:cell outer membrane"/>
    <property type="evidence" value="ECO:0007669"/>
    <property type="project" value="TreeGrafter"/>
</dbReference>
<proteinExistence type="predicted"/>
<dbReference type="PANTHER" id="PTHR36504:SF1">
    <property type="entry name" value="LIPOPOLYSACCHARIDE EXPORT SYSTEM PROTEIN LPTA"/>
    <property type="match status" value="1"/>
</dbReference>
<dbReference type="KEGG" id="rpm:RSPPHO_03189"/>
<dbReference type="GO" id="GO:0015920">
    <property type="term" value="P:lipopolysaccharide transport"/>
    <property type="evidence" value="ECO:0007669"/>
    <property type="project" value="TreeGrafter"/>
</dbReference>
<dbReference type="Pfam" id="PF03968">
    <property type="entry name" value="LptD_N"/>
    <property type="match status" value="1"/>
</dbReference>
<keyword evidence="6" id="KW-1185">Reference proteome</keyword>
<sequence>MIRRSLGVPLRAPLLALGLMALASPGAAQSGLTGGNGPLEVTADQGIEWIRPEGVYIAKGNAVATQGDHKVEAQRLIARYHPKGEDRDDALGGEGGAEIYRLEAEGRVRITMPNQVITGEHAVRDLERRVTWVTGGPPRLVTPTQVVTARDSLEYWEDRSLAVARGHAVAEQTDTGRLLRADVLTALFHERAASGPASTGASGRATGRGGQAAAGQATGIRYMTASGNVEVVTQNEVIRGDEATYDPASGLATITGAVRITSAKGEQLTGSKATVNMKTGVSRLLSAPGSRARALFKGSEATPGSEGAEGQEKKR</sequence>
<feature type="chain" id="PRO_5003606518" description="Organic solvent tolerance-like N-terminal domain-containing protein" evidence="3">
    <location>
        <begin position="24"/>
        <end position="315"/>
    </location>
</feature>
<gene>
    <name evidence="5" type="ORF">RSPPHO_03189</name>
</gene>
<dbReference type="AlphaFoldDB" id="H6SR93"/>
<dbReference type="RefSeq" id="WP_014416443.1">
    <property type="nucleotide sequence ID" value="NC_017059.1"/>
</dbReference>
<evidence type="ECO:0000259" key="4">
    <source>
        <dbReference type="Pfam" id="PF03968"/>
    </source>
</evidence>
<feature type="compositionally biased region" description="Low complexity" evidence="2">
    <location>
        <begin position="193"/>
        <end position="205"/>
    </location>
</feature>
<keyword evidence="1 3" id="KW-0732">Signal</keyword>